<feature type="chain" id="PRO_5046360756" evidence="2">
    <location>
        <begin position="26"/>
        <end position="505"/>
    </location>
</feature>
<evidence type="ECO:0000313" key="4">
    <source>
        <dbReference type="Proteomes" id="UP001596171"/>
    </source>
</evidence>
<dbReference type="Proteomes" id="UP001596171">
    <property type="component" value="Unassembled WGS sequence"/>
</dbReference>
<reference evidence="4" key="1">
    <citation type="journal article" date="2019" name="Int. J. Syst. Evol. Microbiol.">
        <title>The Global Catalogue of Microorganisms (GCM) 10K type strain sequencing project: providing services to taxonomists for standard genome sequencing and annotation.</title>
        <authorList>
            <consortium name="The Broad Institute Genomics Platform"/>
            <consortium name="The Broad Institute Genome Sequencing Center for Infectious Disease"/>
            <person name="Wu L."/>
            <person name="Ma J."/>
        </authorList>
    </citation>
    <scope>NUCLEOTIDE SEQUENCE [LARGE SCALE GENOMIC DNA]</scope>
    <source>
        <strain evidence="4">CCM 8930</strain>
    </source>
</reference>
<feature type="region of interest" description="Disordered" evidence="1">
    <location>
        <begin position="295"/>
        <end position="364"/>
    </location>
</feature>
<evidence type="ECO:0000256" key="2">
    <source>
        <dbReference type="SAM" id="SignalP"/>
    </source>
</evidence>
<dbReference type="EMBL" id="JBHSSE010000003">
    <property type="protein sequence ID" value="MFC6200586.1"/>
    <property type="molecule type" value="Genomic_DNA"/>
</dbReference>
<dbReference type="RefSeq" id="WP_137614895.1">
    <property type="nucleotide sequence ID" value="NZ_BJDI01000001.1"/>
</dbReference>
<proteinExistence type="predicted"/>
<feature type="signal peptide" evidence="2">
    <location>
        <begin position="1"/>
        <end position="25"/>
    </location>
</feature>
<evidence type="ECO:0000313" key="3">
    <source>
        <dbReference type="EMBL" id="MFC6200586.1"/>
    </source>
</evidence>
<comment type="caution">
    <text evidence="3">The sequence shown here is derived from an EMBL/GenBank/DDBJ whole genome shotgun (WGS) entry which is preliminary data.</text>
</comment>
<keyword evidence="4" id="KW-1185">Reference proteome</keyword>
<protein>
    <submittedName>
        <fullName evidence="3">Uncharacterized protein</fullName>
    </submittedName>
</protein>
<organism evidence="3 4">
    <name type="scientific">Lactiplantibacillus nangangensis</name>
    <dbReference type="NCBI Taxonomy" id="2559917"/>
    <lineage>
        <taxon>Bacteria</taxon>
        <taxon>Bacillati</taxon>
        <taxon>Bacillota</taxon>
        <taxon>Bacilli</taxon>
        <taxon>Lactobacillales</taxon>
        <taxon>Lactobacillaceae</taxon>
        <taxon>Lactiplantibacillus</taxon>
    </lineage>
</organism>
<sequence length="505" mass="55898">MNFKRMMTVVTVGATMFAGTVSAQAATSYARTKTVNVKHGSYYVANKRGKTYNFNGSTRKFRMKANHALKNYTKTTWTKTAQSYVTKNHKKQLYFYVVNAKTNVKGWVYAKDLKAGKNYQASSVKKTKSAPFYRAKSGKLVTISGKNSLLKLTNGKTLKTNLTYNRTKQRDVYLNGKKHHYYYVVSADNKLRGWIASDYLKAGKDYQMTGVSKLKATALIMAKAGKTYRLTGKNNAMHLTSARALSAKDNYTTTQARYIYMRNKKYRYYNISNTNGSVSGWVRSDYVKAGKHAVVTKQTSSSQKPTSTTKVTSHSSSRVVSSSSSSTSKPVTSSSSSVESVSSSSSSSVTSSSNSSSSSSTATAPVNDFAGKSVHAIYTGTSDYLYTSSDFTDANIASQSLKSDLGMQVYPNNERQMNFTTYALPVTLDGKNLYMKLSFPDLIDDGIYLDGVYQPGIGLYTGVVKPTDPSVRYDRPILPDSDWIYYYDGGFSVFRYDGTNWVQVS</sequence>
<name>A0ABW1SH90_9LACO</name>
<accession>A0ABW1SH90</accession>
<keyword evidence="2" id="KW-0732">Signal</keyword>
<evidence type="ECO:0000256" key="1">
    <source>
        <dbReference type="SAM" id="MobiDB-lite"/>
    </source>
</evidence>
<feature type="compositionally biased region" description="Low complexity" evidence="1">
    <location>
        <begin position="295"/>
        <end position="361"/>
    </location>
</feature>
<gene>
    <name evidence="3" type="ORF">ACFP1L_01590</name>
</gene>